<protein>
    <recommendedName>
        <fullName evidence="4">Cyanovirin-N domain-containing protein</fullName>
    </recommendedName>
</protein>
<evidence type="ECO:0000256" key="1">
    <source>
        <dbReference type="SAM" id="SignalP"/>
    </source>
</evidence>
<evidence type="ECO:0000313" key="2">
    <source>
        <dbReference type="EMBL" id="KAF2226223.1"/>
    </source>
</evidence>
<dbReference type="Proteomes" id="UP000799538">
    <property type="component" value="Unassembled WGS sequence"/>
</dbReference>
<accession>A0A6A6GLI8</accession>
<proteinExistence type="predicted"/>
<dbReference type="EMBL" id="ML992502">
    <property type="protein sequence ID" value="KAF2226223.1"/>
    <property type="molecule type" value="Genomic_DNA"/>
</dbReference>
<keyword evidence="3" id="KW-1185">Reference proteome</keyword>
<gene>
    <name evidence="2" type="ORF">BDZ85DRAFT_255790</name>
</gene>
<reference evidence="3" key="1">
    <citation type="journal article" date="2020" name="Stud. Mycol.">
        <title>101 Dothideomycetes genomes: A test case for predicting lifestyles and emergence of pathogens.</title>
        <authorList>
            <person name="Haridas S."/>
            <person name="Albert R."/>
            <person name="Binder M."/>
            <person name="Bloem J."/>
            <person name="LaButti K."/>
            <person name="Salamov A."/>
            <person name="Andreopoulos B."/>
            <person name="Baker S."/>
            <person name="Barry K."/>
            <person name="Bills G."/>
            <person name="Bluhm B."/>
            <person name="Cannon C."/>
            <person name="Castanera R."/>
            <person name="Culley D."/>
            <person name="Daum C."/>
            <person name="Ezra D."/>
            <person name="Gonzalez J."/>
            <person name="Henrissat B."/>
            <person name="Kuo A."/>
            <person name="Liang C."/>
            <person name="Lipzen A."/>
            <person name="Lutzoni F."/>
            <person name="Magnuson J."/>
            <person name="Mondo S."/>
            <person name="Nolan M."/>
            <person name="Ohm R."/>
            <person name="Pangilinan J."/>
            <person name="Park H.-J."/>
            <person name="Ramirez L."/>
            <person name="Alfaro M."/>
            <person name="Sun H."/>
            <person name="Tritt A."/>
            <person name="Yoshinaga Y."/>
            <person name="Zwiers L.-H."/>
            <person name="Turgeon B."/>
            <person name="Goodwin S."/>
            <person name="Spatafora J."/>
            <person name="Crous P."/>
            <person name="Grigoriev I."/>
        </authorList>
    </citation>
    <scope>NUCLEOTIDE SEQUENCE [LARGE SCALE GENOMIC DNA]</scope>
    <source>
        <strain evidence="3">CECT 20119</strain>
    </source>
</reference>
<name>A0A6A6GLI8_9PEZI</name>
<evidence type="ECO:0000313" key="3">
    <source>
        <dbReference type="Proteomes" id="UP000799538"/>
    </source>
</evidence>
<evidence type="ECO:0008006" key="4">
    <source>
        <dbReference type="Google" id="ProtNLM"/>
    </source>
</evidence>
<keyword evidence="1" id="KW-0732">Signal</keyword>
<organism evidence="2 3">
    <name type="scientific">Elsinoe ampelina</name>
    <dbReference type="NCBI Taxonomy" id="302913"/>
    <lineage>
        <taxon>Eukaryota</taxon>
        <taxon>Fungi</taxon>
        <taxon>Dikarya</taxon>
        <taxon>Ascomycota</taxon>
        <taxon>Pezizomycotina</taxon>
        <taxon>Dothideomycetes</taxon>
        <taxon>Dothideomycetidae</taxon>
        <taxon>Myriangiales</taxon>
        <taxon>Elsinoaceae</taxon>
        <taxon>Elsinoe</taxon>
    </lineage>
</organism>
<dbReference type="OrthoDB" id="4788789at2759"/>
<feature type="signal peptide" evidence="1">
    <location>
        <begin position="1"/>
        <end position="18"/>
    </location>
</feature>
<feature type="chain" id="PRO_5025659753" description="Cyanovirin-N domain-containing protein" evidence="1">
    <location>
        <begin position="19"/>
        <end position="122"/>
    </location>
</feature>
<sequence>MKLLNLAVLPAIFGGSLARMHDFCACQFYHGSRISPTATSLVAMDCSTGYEYSNSNGLYWIPGNGVKYQGRYLKATSGGRIDGDTFHNACKRNGGGESYCFNCSLRQYNNDGTILCNRHDEG</sequence>
<dbReference type="AlphaFoldDB" id="A0A6A6GLI8"/>